<keyword evidence="2 7" id="KW-0813">Transport</keyword>
<keyword evidence="3 7" id="KW-1134">Transmembrane beta strand</keyword>
<evidence type="ECO:0000256" key="5">
    <source>
        <dbReference type="ARBA" id="ARBA00023136"/>
    </source>
</evidence>
<keyword evidence="6 7" id="KW-0998">Cell outer membrane</keyword>
<evidence type="ECO:0000313" key="11">
    <source>
        <dbReference type="Proteomes" id="UP000198657"/>
    </source>
</evidence>
<feature type="signal peptide" evidence="8">
    <location>
        <begin position="1"/>
        <end position="22"/>
    </location>
</feature>
<dbReference type="NCBIfam" id="TIGR04056">
    <property type="entry name" value="OMP_RagA_SusC"/>
    <property type="match status" value="1"/>
</dbReference>
<keyword evidence="11" id="KW-1185">Reference proteome</keyword>
<dbReference type="EMBL" id="FODN01000001">
    <property type="protein sequence ID" value="SEN61096.1"/>
    <property type="molecule type" value="Genomic_DNA"/>
</dbReference>
<dbReference type="InterPro" id="IPR023996">
    <property type="entry name" value="TonB-dep_OMP_SusC/RagA"/>
</dbReference>
<organism evidence="10 11">
    <name type="scientific">Flavobacterium sinopsychrotolerans</name>
    <dbReference type="NCBI Taxonomy" id="604089"/>
    <lineage>
        <taxon>Bacteria</taxon>
        <taxon>Pseudomonadati</taxon>
        <taxon>Bacteroidota</taxon>
        <taxon>Flavobacteriia</taxon>
        <taxon>Flavobacteriales</taxon>
        <taxon>Flavobacteriaceae</taxon>
        <taxon>Flavobacterium</taxon>
    </lineage>
</organism>
<dbReference type="Gene3D" id="2.170.130.10">
    <property type="entry name" value="TonB-dependent receptor, plug domain"/>
    <property type="match status" value="1"/>
</dbReference>
<feature type="domain" description="TonB-dependent receptor plug" evidence="9">
    <location>
        <begin position="113"/>
        <end position="231"/>
    </location>
</feature>
<dbReference type="SUPFAM" id="SSF49464">
    <property type="entry name" value="Carboxypeptidase regulatory domain-like"/>
    <property type="match status" value="1"/>
</dbReference>
<dbReference type="InterPro" id="IPR039426">
    <property type="entry name" value="TonB-dep_rcpt-like"/>
</dbReference>
<dbReference type="SUPFAM" id="SSF56935">
    <property type="entry name" value="Porins"/>
    <property type="match status" value="1"/>
</dbReference>
<dbReference type="InterPro" id="IPR008969">
    <property type="entry name" value="CarboxyPept-like_regulatory"/>
</dbReference>
<dbReference type="Pfam" id="PF07715">
    <property type="entry name" value="Plug"/>
    <property type="match status" value="1"/>
</dbReference>
<evidence type="ECO:0000313" key="10">
    <source>
        <dbReference type="EMBL" id="SEN61096.1"/>
    </source>
</evidence>
<accession>A0A1H8HYY0</accession>
<comment type="subcellular location">
    <subcellularLocation>
        <location evidence="1 7">Cell outer membrane</location>
        <topology evidence="1 7">Multi-pass membrane protein</topology>
    </subcellularLocation>
</comment>
<dbReference type="InterPro" id="IPR037066">
    <property type="entry name" value="Plug_dom_sf"/>
</dbReference>
<dbReference type="STRING" id="604089.SAMN04487942_0367"/>
<evidence type="ECO:0000256" key="4">
    <source>
        <dbReference type="ARBA" id="ARBA00022692"/>
    </source>
</evidence>
<keyword evidence="8" id="KW-0732">Signal</keyword>
<protein>
    <submittedName>
        <fullName evidence="10">TonB-linked outer membrane protein, SusC/RagA family</fullName>
    </submittedName>
</protein>
<dbReference type="GO" id="GO:0009279">
    <property type="term" value="C:cell outer membrane"/>
    <property type="evidence" value="ECO:0007669"/>
    <property type="project" value="UniProtKB-SubCell"/>
</dbReference>
<feature type="chain" id="PRO_5011525585" evidence="8">
    <location>
        <begin position="23"/>
        <end position="1028"/>
    </location>
</feature>
<proteinExistence type="inferred from homology"/>
<dbReference type="PROSITE" id="PS52016">
    <property type="entry name" value="TONB_DEPENDENT_REC_3"/>
    <property type="match status" value="1"/>
</dbReference>
<evidence type="ECO:0000259" key="9">
    <source>
        <dbReference type="Pfam" id="PF07715"/>
    </source>
</evidence>
<sequence length="1028" mass="111533">MRSKFKWIFSLLLALSMQFAFAQEKMVTGVVSDATGPIPGANVVVKGTNRSTQTDFDGKYSIKASAGEVLVFSFVGMKEMTANVGASSTVSLRLEQEGNALEEVVVVGYGTQKKREVTGSISQIKGDAIANLATPSFESQLAGRAAGVQVTTNSGVLGQAPRIRIRGVGSITSGSYPLIVVDGVPIFTGDVGGYASTNALGDINPADIESTEVLKDGSATAIYGSRAANGVILITTKKGKGGKFRVNYNTYTGIAQPIDYLDLLKTKDFITIQNEKRTNRGASILAVGTEFDTNWQKAVLRSAAVQTDHNLSLSGSTEKTNYYFSTGYNTQEGIAKSNSQTRYNVRGNVDQKVKSWLNVGVNIALSRTENNGLNDNAGGLSGLMFNSMRQLPNTPVYDANNPTGYNITGSTVGQGQNLSVIANNLPNIVYVLDHNIYKSKVDRSLVSLFADFKILPSLTFKTQGSVDAIGTEGFNYLNPVNGDGASVGGAVRNNFANLTRWNTQNVLSYNKTFGESHNVSAVAIYEVQKQKVSSFFGGGNGLSDTFFNKGLITGSYATQLSGGGITENGIISYAGRLNYNYKGKYFLQGSIRKDGLSSLPTANKWGTFPGASVGWTVSKESFMSSLEDIVSDFKLRASYAEVGNTSIGNYPYLGLYNNAKYAEYNGIGYSQAGNDQLKWETSVKYDYGADLSLLNNRLKLTYDYFINNQNGLILQVPQPLSLGIPENYISKNVGSLKNSGHEFSIEASAFKNENFEWTLSANLSLVKSKVEKLVNGQDINFVDANSYNTGNNLLREGESPYVLYGFSYWGVNPANGNPVFTKGDGTLVQGDINSQAYRKFDPANPTDVSIASSLGAADKKVLGNVLPTYFGAFNSNMAYKNFDLGFMFRFSGGNKINNLTRRELLSQGFNNNGTEILGRWQSVDNPGDGWTPRLRDDRETTININQASSRFVEKGDYIKLDNITLGYNLPKTVLDKVGLEKFRLFVQGQNLLIITDFKGLDPEMEVLGNDYNGTPRSRIFSIGLNVGF</sequence>
<dbReference type="NCBIfam" id="TIGR04057">
    <property type="entry name" value="SusC_RagA_signa"/>
    <property type="match status" value="1"/>
</dbReference>
<dbReference type="Pfam" id="PF13715">
    <property type="entry name" value="CarbopepD_reg_2"/>
    <property type="match status" value="1"/>
</dbReference>
<dbReference type="RefSeq" id="WP_091164829.1">
    <property type="nucleotide sequence ID" value="NZ_CBCSFM010000001.1"/>
</dbReference>
<evidence type="ECO:0000256" key="3">
    <source>
        <dbReference type="ARBA" id="ARBA00022452"/>
    </source>
</evidence>
<dbReference type="InterPro" id="IPR023997">
    <property type="entry name" value="TonB-dep_OMP_SusC/RagA_CS"/>
</dbReference>
<dbReference type="Proteomes" id="UP000198657">
    <property type="component" value="Unassembled WGS sequence"/>
</dbReference>
<dbReference type="AlphaFoldDB" id="A0A1H8HYY0"/>
<evidence type="ECO:0000256" key="7">
    <source>
        <dbReference type="PROSITE-ProRule" id="PRU01360"/>
    </source>
</evidence>
<dbReference type="Gene3D" id="2.40.170.20">
    <property type="entry name" value="TonB-dependent receptor, beta-barrel domain"/>
    <property type="match status" value="1"/>
</dbReference>
<dbReference type="OrthoDB" id="9768177at2"/>
<evidence type="ECO:0000256" key="6">
    <source>
        <dbReference type="ARBA" id="ARBA00023237"/>
    </source>
</evidence>
<evidence type="ECO:0000256" key="8">
    <source>
        <dbReference type="SAM" id="SignalP"/>
    </source>
</evidence>
<comment type="similarity">
    <text evidence="7">Belongs to the TonB-dependent receptor family.</text>
</comment>
<dbReference type="InterPro" id="IPR012910">
    <property type="entry name" value="Plug_dom"/>
</dbReference>
<evidence type="ECO:0000256" key="1">
    <source>
        <dbReference type="ARBA" id="ARBA00004571"/>
    </source>
</evidence>
<dbReference type="Gene3D" id="2.60.40.1120">
    <property type="entry name" value="Carboxypeptidase-like, regulatory domain"/>
    <property type="match status" value="1"/>
</dbReference>
<name>A0A1H8HYY0_9FLAO</name>
<evidence type="ECO:0000256" key="2">
    <source>
        <dbReference type="ARBA" id="ARBA00022448"/>
    </source>
</evidence>
<gene>
    <name evidence="10" type="ORF">SAMN04487942_0367</name>
</gene>
<keyword evidence="4 7" id="KW-0812">Transmembrane</keyword>
<keyword evidence="5 7" id="KW-0472">Membrane</keyword>
<reference evidence="11" key="1">
    <citation type="submission" date="2016-10" db="EMBL/GenBank/DDBJ databases">
        <authorList>
            <person name="Varghese N."/>
            <person name="Submissions S."/>
        </authorList>
    </citation>
    <scope>NUCLEOTIDE SEQUENCE [LARGE SCALE GENOMIC DNA]</scope>
    <source>
        <strain evidence="11">CGMCC 1.8704</strain>
    </source>
</reference>
<dbReference type="InterPro" id="IPR036942">
    <property type="entry name" value="Beta-barrel_TonB_sf"/>
</dbReference>